<evidence type="ECO:0000313" key="2">
    <source>
        <dbReference type="EMBL" id="HGZ59652.1"/>
    </source>
</evidence>
<comment type="caution">
    <text evidence="2">The sequence shown here is derived from an EMBL/GenBank/DDBJ whole genome shotgun (WGS) entry which is preliminary data.</text>
</comment>
<dbReference type="GO" id="GO:0003934">
    <property type="term" value="F:GTP cyclohydrolase I activity"/>
    <property type="evidence" value="ECO:0007669"/>
    <property type="project" value="InterPro"/>
</dbReference>
<sequence length="284" mass="32250">MSNENASPDVHELTPDHPLRVDRTGLEGLYLKVNLIFRKSCEELPAELSLYIDLPPEKRGVHLSRLVKAALTEVETGCTDLSALLSRIAQKALNTHSYSEIAEVVLNSSLPLRGQKVDLNFRVKRRRNGKESWFMEVKIEGAISCPCAKEVFRYYEGTDWEKTPTHMQRAEAIVSVESNGASLSIDDAFDVIEVVESSYSGKLEVELSRDEEARIIKKIINAPQFTEDLARKIAWKVMRTATMTKANKITVSVRSFESIHPYNVRAEVVIDGKEHRDRSWYEEL</sequence>
<protein>
    <recommendedName>
        <fullName evidence="3">GTP cyclohydrolase I FolE2</fullName>
    </recommendedName>
</protein>
<dbReference type="Pfam" id="PF02649">
    <property type="entry name" value="GCHY-1"/>
    <property type="match status" value="1"/>
</dbReference>
<accession>A0A7J3SK66</accession>
<dbReference type="EMBL" id="DTLS01000015">
    <property type="protein sequence ID" value="HGZ59652.1"/>
    <property type="molecule type" value="Genomic_DNA"/>
</dbReference>
<dbReference type="PANTHER" id="PTHR36445:SF1">
    <property type="entry name" value="GTP CYCLOHYDROLASE MPTA"/>
    <property type="match status" value="1"/>
</dbReference>
<gene>
    <name evidence="2" type="ORF">ENW83_00365</name>
</gene>
<proteinExistence type="predicted"/>
<dbReference type="PANTHER" id="PTHR36445">
    <property type="entry name" value="GTP CYCLOHYDROLASE MPTA"/>
    <property type="match status" value="1"/>
</dbReference>
<dbReference type="Gene3D" id="3.10.270.10">
    <property type="entry name" value="Urate Oxidase"/>
    <property type="match status" value="1"/>
</dbReference>
<evidence type="ECO:0008006" key="3">
    <source>
        <dbReference type="Google" id="ProtNLM"/>
    </source>
</evidence>
<dbReference type="AlphaFoldDB" id="A0A7J3SK66"/>
<reference evidence="2" key="1">
    <citation type="journal article" date="2020" name="mSystems">
        <title>Genome- and Community-Level Interaction Insights into Carbon Utilization and Element Cycling Functions of Hydrothermarchaeota in Hydrothermal Sediment.</title>
        <authorList>
            <person name="Zhou Z."/>
            <person name="Liu Y."/>
            <person name="Xu W."/>
            <person name="Pan J."/>
            <person name="Luo Z.H."/>
            <person name="Li M."/>
        </authorList>
    </citation>
    <scope>NUCLEOTIDE SEQUENCE [LARGE SCALE GENOMIC DNA]</scope>
    <source>
        <strain evidence="2">SpSt-885</strain>
    </source>
</reference>
<name>A0A7J3SK66_9CREN</name>
<evidence type="ECO:0000256" key="1">
    <source>
        <dbReference type="ARBA" id="ARBA00022801"/>
    </source>
</evidence>
<dbReference type="InterPro" id="IPR003801">
    <property type="entry name" value="GTP_cyclohydrolase_FolE2/MptA"/>
</dbReference>
<organism evidence="2">
    <name type="scientific">Fervidicoccus fontis</name>
    <dbReference type="NCBI Taxonomy" id="683846"/>
    <lineage>
        <taxon>Archaea</taxon>
        <taxon>Thermoproteota</taxon>
        <taxon>Thermoprotei</taxon>
        <taxon>Fervidicoccales</taxon>
        <taxon>Fervidicoccaceae</taxon>
        <taxon>Fervidicoccus</taxon>
    </lineage>
</organism>
<keyword evidence="1" id="KW-0378">Hydrolase</keyword>